<dbReference type="CDD" id="cd13530">
    <property type="entry name" value="PBP2_peptides_like"/>
    <property type="match status" value="1"/>
</dbReference>
<evidence type="ECO:0000259" key="3">
    <source>
        <dbReference type="SMART" id="SM00062"/>
    </source>
</evidence>
<dbReference type="OrthoDB" id="368476at2"/>
<evidence type="ECO:0000313" key="4">
    <source>
        <dbReference type="EMBL" id="ABD67993.1"/>
    </source>
</evidence>
<keyword evidence="5" id="KW-1185">Reference proteome</keyword>
<dbReference type="HOGENOM" id="CLU_019602_18_4_4"/>
<dbReference type="KEGG" id="rfr:Rfer_0236"/>
<sequence>MKMSNFLPAILLACAGFAGVAATAHASTLDDIQKRGELRIAVQTQGPPFSMIDKNGERTGSSVELAKLMAKEMGVKAVFLDLDWDGLLPALISGKADLLAADMTPTLARATKVAFTKPFIYIGPVVAAKAGSKFTSTAACKAPGTKIAVLFGSTGEKLAKTVFEKGEIKSYKGGGTLLLDAVKNGQADCLLNDSSAVAGQAAGYPAGTFKVMPELLAKEPLAYATRYDSLDLLTWINLFIDQTTLDGRLQQNLDYWVNSAKWKEAH</sequence>
<dbReference type="SMART" id="SM00062">
    <property type="entry name" value="PBPb"/>
    <property type="match status" value="1"/>
</dbReference>
<dbReference type="STRING" id="338969.Rfer_0236"/>
<dbReference type="Gene3D" id="3.40.190.10">
    <property type="entry name" value="Periplasmic binding protein-like II"/>
    <property type="match status" value="2"/>
</dbReference>
<evidence type="ECO:0000313" key="5">
    <source>
        <dbReference type="Proteomes" id="UP000008332"/>
    </source>
</evidence>
<reference evidence="5" key="1">
    <citation type="submission" date="2006-02" db="EMBL/GenBank/DDBJ databases">
        <title>Complete sequence of chromosome of Rhodoferax ferrireducens DSM 15236.</title>
        <authorList>
            <person name="Copeland A."/>
            <person name="Lucas S."/>
            <person name="Lapidus A."/>
            <person name="Barry K."/>
            <person name="Detter J.C."/>
            <person name="Glavina del Rio T."/>
            <person name="Hammon N."/>
            <person name="Israni S."/>
            <person name="Pitluck S."/>
            <person name="Brettin T."/>
            <person name="Bruce D."/>
            <person name="Han C."/>
            <person name="Tapia R."/>
            <person name="Gilna P."/>
            <person name="Kiss H."/>
            <person name="Schmutz J."/>
            <person name="Larimer F."/>
            <person name="Land M."/>
            <person name="Kyrpides N."/>
            <person name="Ivanova N."/>
            <person name="Richardson P."/>
        </authorList>
    </citation>
    <scope>NUCLEOTIDE SEQUENCE [LARGE SCALE GENOMIC DNA]</scope>
    <source>
        <strain evidence="5">ATCC BAA-621 / DSM 15236 / T118</strain>
    </source>
</reference>
<dbReference type="Pfam" id="PF00497">
    <property type="entry name" value="SBP_bac_3"/>
    <property type="match status" value="1"/>
</dbReference>
<accession>Q222R0</accession>
<dbReference type="PANTHER" id="PTHR35936:SF38">
    <property type="entry name" value="GLUTAMINE-BINDING PERIPLASMIC PROTEIN"/>
    <property type="match status" value="1"/>
</dbReference>
<dbReference type="EMBL" id="CP000267">
    <property type="protein sequence ID" value="ABD67993.1"/>
    <property type="molecule type" value="Genomic_DNA"/>
</dbReference>
<protein>
    <submittedName>
        <fullName evidence="4">Extracellular solute-binding protein, family 3</fullName>
    </submittedName>
</protein>
<evidence type="ECO:0000256" key="2">
    <source>
        <dbReference type="SAM" id="SignalP"/>
    </source>
</evidence>
<dbReference type="eggNOG" id="COG0834">
    <property type="taxonomic scope" value="Bacteria"/>
</dbReference>
<dbReference type="InterPro" id="IPR001638">
    <property type="entry name" value="Solute-binding_3/MltF_N"/>
</dbReference>
<dbReference type="SUPFAM" id="SSF53850">
    <property type="entry name" value="Periplasmic binding protein-like II"/>
    <property type="match status" value="1"/>
</dbReference>
<evidence type="ECO:0000256" key="1">
    <source>
        <dbReference type="ARBA" id="ARBA00022729"/>
    </source>
</evidence>
<gene>
    <name evidence="4" type="ordered locus">Rfer_0236</name>
</gene>
<dbReference type="AlphaFoldDB" id="Q222R0"/>
<feature type="domain" description="Solute-binding protein family 3/N-terminal" evidence="3">
    <location>
        <begin position="37"/>
        <end position="260"/>
    </location>
</feature>
<dbReference type="PANTHER" id="PTHR35936">
    <property type="entry name" value="MEMBRANE-BOUND LYTIC MUREIN TRANSGLYCOSYLASE F"/>
    <property type="match status" value="1"/>
</dbReference>
<dbReference type="Proteomes" id="UP000008332">
    <property type="component" value="Chromosome"/>
</dbReference>
<feature type="chain" id="PRO_5004200598" evidence="2">
    <location>
        <begin position="27"/>
        <end position="266"/>
    </location>
</feature>
<organism evidence="4 5">
    <name type="scientific">Albidiferax ferrireducens (strain ATCC BAA-621 / DSM 15236 / T118)</name>
    <name type="common">Rhodoferax ferrireducens</name>
    <dbReference type="NCBI Taxonomy" id="338969"/>
    <lineage>
        <taxon>Bacteria</taxon>
        <taxon>Pseudomonadati</taxon>
        <taxon>Pseudomonadota</taxon>
        <taxon>Betaproteobacteria</taxon>
        <taxon>Burkholderiales</taxon>
        <taxon>Comamonadaceae</taxon>
        <taxon>Rhodoferax</taxon>
    </lineage>
</organism>
<feature type="signal peptide" evidence="2">
    <location>
        <begin position="1"/>
        <end position="26"/>
    </location>
</feature>
<name>Q222R0_ALBFT</name>
<keyword evidence="1 2" id="KW-0732">Signal</keyword>
<proteinExistence type="predicted"/>